<dbReference type="InterPro" id="IPR010977">
    <property type="entry name" value="Aromatic_deC"/>
</dbReference>
<evidence type="ECO:0000256" key="6">
    <source>
        <dbReference type="RuleBase" id="RU000382"/>
    </source>
</evidence>
<organism evidence="8 9">
    <name type="scientific">Lithohypha guttulata</name>
    <dbReference type="NCBI Taxonomy" id="1690604"/>
    <lineage>
        <taxon>Eukaryota</taxon>
        <taxon>Fungi</taxon>
        <taxon>Dikarya</taxon>
        <taxon>Ascomycota</taxon>
        <taxon>Pezizomycotina</taxon>
        <taxon>Eurotiomycetes</taxon>
        <taxon>Chaetothyriomycetidae</taxon>
        <taxon>Chaetothyriales</taxon>
        <taxon>Trichomeriaceae</taxon>
        <taxon>Lithohypha</taxon>
    </lineage>
</organism>
<dbReference type="InterPro" id="IPR015421">
    <property type="entry name" value="PyrdxlP-dep_Trfase_major"/>
</dbReference>
<evidence type="ECO:0000313" key="9">
    <source>
        <dbReference type="Proteomes" id="UP001309876"/>
    </source>
</evidence>
<dbReference type="Gene3D" id="3.40.640.10">
    <property type="entry name" value="Type I PLP-dependent aspartate aminotransferase-like (Major domain)"/>
    <property type="match status" value="1"/>
</dbReference>
<evidence type="ECO:0000313" key="8">
    <source>
        <dbReference type="EMBL" id="KAK5081583.1"/>
    </source>
</evidence>
<dbReference type="InterPro" id="IPR002129">
    <property type="entry name" value="PyrdxlP-dep_de-COase"/>
</dbReference>
<dbReference type="GO" id="GO:0030170">
    <property type="term" value="F:pyridoxal phosphate binding"/>
    <property type="evidence" value="ECO:0007669"/>
    <property type="project" value="InterPro"/>
</dbReference>
<dbReference type="InterPro" id="IPR015422">
    <property type="entry name" value="PyrdxlP-dep_Trfase_small"/>
</dbReference>
<dbReference type="PROSITE" id="PS00392">
    <property type="entry name" value="DDC_GAD_HDC_YDC"/>
    <property type="match status" value="1"/>
</dbReference>
<proteinExistence type="inferred from homology"/>
<name>A0AAN7Y8S6_9EURO</name>
<dbReference type="InterPro" id="IPR021115">
    <property type="entry name" value="Pyridoxal-P_BS"/>
</dbReference>
<dbReference type="GO" id="GO:0016831">
    <property type="term" value="F:carboxy-lyase activity"/>
    <property type="evidence" value="ECO:0007669"/>
    <property type="project" value="UniProtKB-KW"/>
</dbReference>
<evidence type="ECO:0000256" key="2">
    <source>
        <dbReference type="ARBA" id="ARBA00009533"/>
    </source>
</evidence>
<dbReference type="Pfam" id="PF00282">
    <property type="entry name" value="Pyridoxal_deC"/>
    <property type="match status" value="2"/>
</dbReference>
<dbReference type="SUPFAM" id="SSF53383">
    <property type="entry name" value="PLP-dependent transferases"/>
    <property type="match status" value="1"/>
</dbReference>
<evidence type="ECO:0000256" key="5">
    <source>
        <dbReference type="ARBA" id="ARBA00023239"/>
    </source>
</evidence>
<comment type="caution">
    <text evidence="8">The sequence shown here is derived from an EMBL/GenBank/DDBJ whole genome shotgun (WGS) entry which is preliminary data.</text>
</comment>
<keyword evidence="5 6" id="KW-0456">Lyase</keyword>
<dbReference type="GO" id="GO:0006520">
    <property type="term" value="P:amino acid metabolic process"/>
    <property type="evidence" value="ECO:0007669"/>
    <property type="project" value="InterPro"/>
</dbReference>
<dbReference type="PANTHER" id="PTHR11999">
    <property type="entry name" value="GROUP II PYRIDOXAL-5-PHOSPHATE DECARBOXYLASE"/>
    <property type="match status" value="1"/>
</dbReference>
<comment type="similarity">
    <text evidence="2 6">Belongs to the group II decarboxylase family.</text>
</comment>
<accession>A0AAN7Y8S6</accession>
<dbReference type="Gene3D" id="1.20.1340.10">
    <property type="entry name" value="dopa decarboxylase, N-terminal domain"/>
    <property type="match status" value="1"/>
</dbReference>
<dbReference type="GO" id="GO:0019752">
    <property type="term" value="P:carboxylic acid metabolic process"/>
    <property type="evidence" value="ECO:0007669"/>
    <property type="project" value="InterPro"/>
</dbReference>
<gene>
    <name evidence="8" type="ORF">LTR05_007714</name>
</gene>
<dbReference type="PANTHER" id="PTHR11999:SF70">
    <property type="entry name" value="MIP05841P"/>
    <property type="match status" value="1"/>
</dbReference>
<reference evidence="8 9" key="1">
    <citation type="submission" date="2023-08" db="EMBL/GenBank/DDBJ databases">
        <title>Black Yeasts Isolated from many extreme environments.</title>
        <authorList>
            <person name="Coleine C."/>
            <person name="Stajich J.E."/>
            <person name="Selbmann L."/>
        </authorList>
    </citation>
    <scope>NUCLEOTIDE SEQUENCE [LARGE SCALE GENOMIC DNA]</scope>
    <source>
        <strain evidence="8 9">CCFEE 5910</strain>
    </source>
</reference>
<dbReference type="EMBL" id="JAVRRJ010000009">
    <property type="protein sequence ID" value="KAK5081583.1"/>
    <property type="molecule type" value="Genomic_DNA"/>
</dbReference>
<dbReference type="AlphaFoldDB" id="A0AAN7Y8S6"/>
<evidence type="ECO:0000256" key="3">
    <source>
        <dbReference type="ARBA" id="ARBA00022793"/>
    </source>
</evidence>
<sequence>MSQLGGMNADEFRKAAHAVVEEIISYNQNVASGNLSVLPSIKPGYLRPQLPSTAPQHPQTWDQIQPDIAKSIIPGLTHWQSPNFMAFFPACATYPSILGEMYSSAFTAPAFNWLCSPACTELETIVLDWLADALHLPKDFRSDSPGGGGGVIQGSASEAIVTVMVAARERYLNRRADAKDLKDPSPEREKWIADTRPKLVALSSDQAHSSTAKGAIIAGTFHKTVGTKWGEDLAVQPGALEATIKKCLEDGLEPYYITLSYGTTSTCAQDPVHLLAPVLQKYPDIWIHIDAAYAGTALVCPEYANTSTPATNGNIRKPEGLPMNDHDLSQKIDTAEPPLESPNGLLPAASDVLKHVDSWNTNMHKWLLTAFDASLLFIRNRKDLTSALSITPAYLQNKHTDSGLVTDYRDWQIPLGRRFRALKIWFVVRTYGIEGLRAHIRRTVRVGQHFEKLVTDSADGKQLFELVVEPAFGLTCFRIRPGAIPKELSPAQVQDEEESVETKKTINGTPFGTIEQQDDLDDLESTKKKQAQPTQSIEDLANAFSKQVVEVINDQGQLFLTSSSTHGKAFIRVVCGNANASQEAVTRAFEVIVNTTRDVLAKAVDEASRA</sequence>
<evidence type="ECO:0008006" key="10">
    <source>
        <dbReference type="Google" id="ProtNLM"/>
    </source>
</evidence>
<dbReference type="Gene3D" id="3.90.1150.10">
    <property type="entry name" value="Aspartate Aminotransferase, domain 1"/>
    <property type="match status" value="1"/>
</dbReference>
<dbReference type="PRINTS" id="PR00800">
    <property type="entry name" value="YHDCRBOXLASE"/>
</dbReference>
<evidence type="ECO:0000256" key="4">
    <source>
        <dbReference type="ARBA" id="ARBA00022898"/>
    </source>
</evidence>
<evidence type="ECO:0000256" key="7">
    <source>
        <dbReference type="SAM" id="MobiDB-lite"/>
    </source>
</evidence>
<dbReference type="Proteomes" id="UP001309876">
    <property type="component" value="Unassembled WGS sequence"/>
</dbReference>
<feature type="region of interest" description="Disordered" evidence="7">
    <location>
        <begin position="488"/>
        <end position="515"/>
    </location>
</feature>
<dbReference type="GO" id="GO:0005737">
    <property type="term" value="C:cytoplasm"/>
    <property type="evidence" value="ECO:0007669"/>
    <property type="project" value="TreeGrafter"/>
</dbReference>
<keyword evidence="9" id="KW-1185">Reference proteome</keyword>
<keyword evidence="3" id="KW-0210">Decarboxylase</keyword>
<keyword evidence="4 6" id="KW-0663">Pyridoxal phosphate</keyword>
<comment type="cofactor">
    <cofactor evidence="1 6">
        <name>pyridoxal 5'-phosphate</name>
        <dbReference type="ChEBI" id="CHEBI:597326"/>
    </cofactor>
</comment>
<protein>
    <recommendedName>
        <fullName evidence="10">Aromatic-L-amino-acid decarboxylase</fullName>
    </recommendedName>
</protein>
<evidence type="ECO:0000256" key="1">
    <source>
        <dbReference type="ARBA" id="ARBA00001933"/>
    </source>
</evidence>
<dbReference type="InterPro" id="IPR015424">
    <property type="entry name" value="PyrdxlP-dep_Trfase"/>
</dbReference>